<reference evidence="2" key="1">
    <citation type="journal article" date="2013" name="Science">
        <title>Comparative analysis of bat genomes provides insight into the evolution of flight and immunity.</title>
        <authorList>
            <person name="Zhang G."/>
            <person name="Cowled C."/>
            <person name="Shi Z."/>
            <person name="Huang Z."/>
            <person name="Bishop-Lilly K.A."/>
            <person name="Fang X."/>
            <person name="Wynne J.W."/>
            <person name="Xiong Z."/>
            <person name="Baker M.L."/>
            <person name="Zhao W."/>
            <person name="Tachedjian M."/>
            <person name="Zhu Y."/>
            <person name="Zhou P."/>
            <person name="Jiang X."/>
            <person name="Ng J."/>
            <person name="Yang L."/>
            <person name="Wu L."/>
            <person name="Xiao J."/>
            <person name="Feng Y."/>
            <person name="Chen Y."/>
            <person name="Sun X."/>
            <person name="Zhang Y."/>
            <person name="Marsh G.A."/>
            <person name="Crameri G."/>
            <person name="Broder C.C."/>
            <person name="Frey K.G."/>
            <person name="Wang L.F."/>
            <person name="Wang J."/>
        </authorList>
    </citation>
    <scope>NUCLEOTIDE SEQUENCE [LARGE SCALE GENOMIC DNA]</scope>
</reference>
<evidence type="ECO:0000313" key="2">
    <source>
        <dbReference type="Proteomes" id="UP000010552"/>
    </source>
</evidence>
<proteinExistence type="predicted"/>
<gene>
    <name evidence="1" type="ORF">PAL_GLEAN10024455</name>
</gene>
<protein>
    <submittedName>
        <fullName evidence="1">Uncharacterized protein</fullName>
    </submittedName>
</protein>
<dbReference type="Proteomes" id="UP000010552">
    <property type="component" value="Unassembled WGS sequence"/>
</dbReference>
<accession>L5K1A1</accession>
<sequence>MSSRPGNLGLLLCMVYCFQKADFEGSRMNPGVAEDCYAKFGWDEWRWIQFHDR</sequence>
<dbReference type="EMBL" id="KB031072">
    <property type="protein sequence ID" value="ELK04278.1"/>
    <property type="molecule type" value="Genomic_DNA"/>
</dbReference>
<name>L5K1A1_PTEAL</name>
<keyword evidence="2" id="KW-1185">Reference proteome</keyword>
<organism evidence="1 2">
    <name type="scientific">Pteropus alecto</name>
    <name type="common">Black flying fox</name>
    <dbReference type="NCBI Taxonomy" id="9402"/>
    <lineage>
        <taxon>Eukaryota</taxon>
        <taxon>Metazoa</taxon>
        <taxon>Chordata</taxon>
        <taxon>Craniata</taxon>
        <taxon>Vertebrata</taxon>
        <taxon>Euteleostomi</taxon>
        <taxon>Mammalia</taxon>
        <taxon>Eutheria</taxon>
        <taxon>Laurasiatheria</taxon>
        <taxon>Chiroptera</taxon>
        <taxon>Yinpterochiroptera</taxon>
        <taxon>Pteropodoidea</taxon>
        <taxon>Pteropodidae</taxon>
        <taxon>Pteropodinae</taxon>
        <taxon>Pteropus</taxon>
    </lineage>
</organism>
<dbReference type="InParanoid" id="L5K1A1"/>
<evidence type="ECO:0000313" key="1">
    <source>
        <dbReference type="EMBL" id="ELK04278.1"/>
    </source>
</evidence>
<dbReference type="AlphaFoldDB" id="L5K1A1"/>